<protein>
    <recommendedName>
        <fullName evidence="8">Eukaryotic translation initiation factor 3 subunit D</fullName>
    </recommendedName>
</protein>
<dbReference type="PANTHER" id="PTHR12399:SF0">
    <property type="entry name" value="EUKARYOTIC TRANSLATION INITIATION FACTOR 3 SUBUNIT D"/>
    <property type="match status" value="1"/>
</dbReference>
<keyword evidence="3" id="KW-0694">RNA-binding</keyword>
<proteinExistence type="predicted"/>
<evidence type="ECO:0000256" key="3">
    <source>
        <dbReference type="ARBA" id="ARBA00022884"/>
    </source>
</evidence>
<feature type="region of interest" description="Disordered" evidence="5">
    <location>
        <begin position="1"/>
        <end position="33"/>
    </location>
</feature>
<dbReference type="GO" id="GO:0005852">
    <property type="term" value="C:eukaryotic translation initiation factor 3 complex"/>
    <property type="evidence" value="ECO:0007669"/>
    <property type="project" value="InterPro"/>
</dbReference>
<dbReference type="GO" id="GO:0003723">
    <property type="term" value="F:RNA binding"/>
    <property type="evidence" value="ECO:0007669"/>
    <property type="project" value="UniProtKB-KW"/>
</dbReference>
<evidence type="ECO:0000313" key="6">
    <source>
        <dbReference type="EMBL" id="KAK4534957.1"/>
    </source>
</evidence>
<evidence type="ECO:0000256" key="1">
    <source>
        <dbReference type="ARBA" id="ARBA00022490"/>
    </source>
</evidence>
<dbReference type="EMBL" id="JANCYW010000003">
    <property type="protein sequence ID" value="KAK4534957.1"/>
    <property type="molecule type" value="Genomic_DNA"/>
</dbReference>
<sequence length="666" mass="70752">MSTARQSGNSHTSLKDRLSVLDNPDGWGPPLHVPPMRFQDVPYAPFSASDRYGRVAEIGSGVGGGVGYGAHGGGGQEDERDDYGGRRGRRFGRGRERQRWGESGGAAGEEDGGGSMAGATADPDGFTLVEVPGRSGDRNAGSAYAASGSTYRERGGTYGSRPFGRRGLSGYGRSAAPTSTPPPRSAPPGETGAGGAWAAAAARSARPAPPSAAASAAAATTGTNAFAAIMAAAAVAPAANLASGLSTGDARADGSLQDALQLAGVEVQPGWVPLEEIAFAKLNKLEGDGELPSAEELIDAGSLEYYDKSNDRISCKQPKVLARFEHRAFHYVSTSEDPLLMRLWRESGDRPADDNSAAPRRVFATGTVAALLMASTRTCLPWDVIVERRGDALFFDKRRGSQIDLITVNENAHGIGGSLASAMSSMSVANSLNSPQSLALEATLINQNFSQAVLRHDTERFRFPQPNPWTRPDEQEASIGYRYRRWRAAADDWELYVRCEVDGALEGAGAGRSGGASPESSGASAFLVIKALNEVLEPNHKPGTGGDWRSRLDAQRGGVLATELKNNTAKLIRWTVQALMAGADFLKLGFVSRSNPRDINAHVILGTQVYKPQEFAKQIGVNMRNAWAVLAHLVEACYRHLGDGERGILLREPQRPALRLYRLPTA</sequence>
<dbReference type="GO" id="GO:0003743">
    <property type="term" value="F:translation initiation factor activity"/>
    <property type="evidence" value="ECO:0007669"/>
    <property type="project" value="UniProtKB-KW"/>
</dbReference>
<dbReference type="Proteomes" id="UP001301350">
    <property type="component" value="Unassembled WGS sequence"/>
</dbReference>
<feature type="region of interest" description="Disordered" evidence="5">
    <location>
        <begin position="60"/>
        <end position="204"/>
    </location>
</feature>
<keyword evidence="2" id="KW-0396">Initiation factor</keyword>
<keyword evidence="1" id="KW-0963">Cytoplasm</keyword>
<feature type="compositionally biased region" description="Gly residues" evidence="5">
    <location>
        <begin position="60"/>
        <end position="75"/>
    </location>
</feature>
<dbReference type="AlphaFoldDB" id="A0AAV9IRH5"/>
<organism evidence="6 7">
    <name type="scientific">Cyanidium caldarium</name>
    <name type="common">Red alga</name>
    <dbReference type="NCBI Taxonomy" id="2771"/>
    <lineage>
        <taxon>Eukaryota</taxon>
        <taxon>Rhodophyta</taxon>
        <taxon>Bangiophyceae</taxon>
        <taxon>Cyanidiales</taxon>
        <taxon>Cyanidiaceae</taxon>
        <taxon>Cyanidium</taxon>
    </lineage>
</organism>
<feature type="compositionally biased region" description="Polar residues" evidence="5">
    <location>
        <begin position="1"/>
        <end position="12"/>
    </location>
</feature>
<evidence type="ECO:0008006" key="8">
    <source>
        <dbReference type="Google" id="ProtNLM"/>
    </source>
</evidence>
<evidence type="ECO:0000256" key="4">
    <source>
        <dbReference type="ARBA" id="ARBA00022917"/>
    </source>
</evidence>
<evidence type="ECO:0000256" key="2">
    <source>
        <dbReference type="ARBA" id="ARBA00022540"/>
    </source>
</evidence>
<comment type="caution">
    <text evidence="6">The sequence shown here is derived from an EMBL/GenBank/DDBJ whole genome shotgun (WGS) entry which is preliminary data.</text>
</comment>
<keyword evidence="4" id="KW-0648">Protein biosynthesis</keyword>
<dbReference type="Pfam" id="PF05091">
    <property type="entry name" value="eIF-3_zeta"/>
    <property type="match status" value="2"/>
</dbReference>
<gene>
    <name evidence="6" type="ORF">CDCA_CDCA03G0982</name>
</gene>
<evidence type="ECO:0000256" key="5">
    <source>
        <dbReference type="SAM" id="MobiDB-lite"/>
    </source>
</evidence>
<feature type="compositionally biased region" description="Low complexity" evidence="5">
    <location>
        <begin position="140"/>
        <end position="149"/>
    </location>
</feature>
<evidence type="ECO:0000313" key="7">
    <source>
        <dbReference type="Proteomes" id="UP001301350"/>
    </source>
</evidence>
<accession>A0AAV9IRH5</accession>
<reference evidence="6 7" key="1">
    <citation type="submission" date="2022-07" db="EMBL/GenBank/DDBJ databases">
        <title>Genome-wide signatures of adaptation to extreme environments.</title>
        <authorList>
            <person name="Cho C.H."/>
            <person name="Yoon H.S."/>
        </authorList>
    </citation>
    <scope>NUCLEOTIDE SEQUENCE [LARGE SCALE GENOMIC DNA]</scope>
    <source>
        <strain evidence="6 7">DBV 063 E5</strain>
    </source>
</reference>
<dbReference type="PANTHER" id="PTHR12399">
    <property type="entry name" value="EUKARYOTIC TRANSLATION INITIATION FACTOR 3 SUBUNIT 7"/>
    <property type="match status" value="1"/>
</dbReference>
<name>A0AAV9IRH5_CYACA</name>
<keyword evidence="7" id="KW-1185">Reference proteome</keyword>
<dbReference type="InterPro" id="IPR007783">
    <property type="entry name" value="eIF3d"/>
</dbReference>